<comment type="caution">
    <text evidence="3">The sequence shown here is derived from an EMBL/GenBank/DDBJ whole genome shotgun (WGS) entry which is preliminary data.</text>
</comment>
<gene>
    <name evidence="3" type="ORF">HHI_03597</name>
</gene>
<dbReference type="InterPro" id="IPR026881">
    <property type="entry name" value="WYL_dom"/>
</dbReference>
<dbReference type="Pfam" id="PF08279">
    <property type="entry name" value="HTH_11"/>
    <property type="match status" value="1"/>
</dbReference>
<feature type="domain" description="WYL" evidence="2">
    <location>
        <begin position="138"/>
        <end position="203"/>
    </location>
</feature>
<dbReference type="InterPro" id="IPR036390">
    <property type="entry name" value="WH_DNA-bd_sf"/>
</dbReference>
<evidence type="ECO:0008006" key="5">
    <source>
        <dbReference type="Google" id="ProtNLM"/>
    </source>
</evidence>
<dbReference type="PROSITE" id="PS52050">
    <property type="entry name" value="WYL"/>
    <property type="match status" value="1"/>
</dbReference>
<dbReference type="Proteomes" id="UP000025061">
    <property type="component" value="Unassembled WGS sequence"/>
</dbReference>
<dbReference type="Gene3D" id="1.10.10.10">
    <property type="entry name" value="Winged helix-like DNA-binding domain superfamily/Winged helix DNA-binding domain"/>
    <property type="match status" value="1"/>
</dbReference>
<dbReference type="InterPro" id="IPR051534">
    <property type="entry name" value="CBASS_pafABC_assoc_protein"/>
</dbReference>
<reference evidence="3 4" key="1">
    <citation type="submission" date="2013-04" db="EMBL/GenBank/DDBJ databases">
        <title>Hyphomonas hirschiana VP5 Genome Sequencing.</title>
        <authorList>
            <person name="Lai Q."/>
            <person name="Shao Z."/>
        </authorList>
    </citation>
    <scope>NUCLEOTIDE SEQUENCE [LARGE SCALE GENOMIC DNA]</scope>
    <source>
        <strain evidence="3 4">VP5</strain>
    </source>
</reference>
<dbReference type="PATRIC" id="fig|1280951.3.peg.731"/>
<dbReference type="AlphaFoldDB" id="A0A059FYL1"/>
<dbReference type="PANTHER" id="PTHR34580:SF3">
    <property type="entry name" value="PROTEIN PAFB"/>
    <property type="match status" value="1"/>
</dbReference>
<organism evidence="3 4">
    <name type="scientific">Hyphomonas hirschiana VP5</name>
    <dbReference type="NCBI Taxonomy" id="1280951"/>
    <lineage>
        <taxon>Bacteria</taxon>
        <taxon>Pseudomonadati</taxon>
        <taxon>Pseudomonadota</taxon>
        <taxon>Alphaproteobacteria</taxon>
        <taxon>Hyphomonadales</taxon>
        <taxon>Hyphomonadaceae</taxon>
        <taxon>Hyphomonas</taxon>
    </lineage>
</organism>
<evidence type="ECO:0000313" key="3">
    <source>
        <dbReference type="EMBL" id="KCZ95824.1"/>
    </source>
</evidence>
<dbReference type="InterPro" id="IPR013196">
    <property type="entry name" value="HTH_11"/>
</dbReference>
<evidence type="ECO:0000259" key="2">
    <source>
        <dbReference type="Pfam" id="PF13280"/>
    </source>
</evidence>
<dbReference type="InterPro" id="IPR036388">
    <property type="entry name" value="WH-like_DNA-bd_sf"/>
</dbReference>
<dbReference type="RefSeq" id="WP_011646240.1">
    <property type="nucleotide sequence ID" value="NZ_ARYI01000002.1"/>
</dbReference>
<sequence length="231" mass="26477">MARTDRLFRLLHLMRTLPRPVTAARLAQETEVSERAIYRDIAALRAAGARIDGEAGYGYVLEEDPALPPQSFTRIEIEALLIGLAEAQNSGDSEIAEAAQLALSKVIATLPERQQREAAHAVHYVFRYDRREIPARDLALIRSACWEEETLRLSYRDEAGNATDRFVLPLTILYAEKVLVLLAWCKLRQDWRSFRIDRIATAERTGESFRPRRVGLLREYTERMKARGRRV</sequence>
<dbReference type="Pfam" id="PF13280">
    <property type="entry name" value="WYL"/>
    <property type="match status" value="1"/>
</dbReference>
<name>A0A059FYL1_9PROT</name>
<evidence type="ECO:0000259" key="1">
    <source>
        <dbReference type="Pfam" id="PF08279"/>
    </source>
</evidence>
<accession>A0A059FYL1</accession>
<protein>
    <recommendedName>
        <fullName evidence="5">Transcriptional regulator</fullName>
    </recommendedName>
</protein>
<dbReference type="EMBL" id="ARYI01000002">
    <property type="protein sequence ID" value="KCZ95824.1"/>
    <property type="molecule type" value="Genomic_DNA"/>
</dbReference>
<keyword evidence="4" id="KW-1185">Reference proteome</keyword>
<evidence type="ECO:0000313" key="4">
    <source>
        <dbReference type="Proteomes" id="UP000025061"/>
    </source>
</evidence>
<proteinExistence type="predicted"/>
<feature type="domain" description="Helix-turn-helix type 11" evidence="1">
    <location>
        <begin position="6"/>
        <end position="59"/>
    </location>
</feature>
<dbReference type="PANTHER" id="PTHR34580">
    <property type="match status" value="1"/>
</dbReference>
<dbReference type="OrthoDB" id="9807255at2"/>
<dbReference type="SUPFAM" id="SSF46785">
    <property type="entry name" value="Winged helix' DNA-binding domain"/>
    <property type="match status" value="1"/>
</dbReference>